<evidence type="ECO:0000313" key="12">
    <source>
        <dbReference type="EMBL" id="KYC43551.1"/>
    </source>
</evidence>
<dbReference type="EMBL" id="ANNX02000015">
    <property type="protein sequence ID" value="KYC43450.1"/>
    <property type="molecule type" value="Genomic_DNA"/>
</dbReference>
<evidence type="ECO:0000313" key="6">
    <source>
        <dbReference type="EMBL" id="KYC38847.1"/>
    </source>
</evidence>
<keyword evidence="14" id="KW-1185">Reference proteome</keyword>
<evidence type="ECO:0000313" key="1">
    <source>
        <dbReference type="EMBL" id="KYC35413.1"/>
    </source>
</evidence>
<dbReference type="EMBL" id="ANNX02000051">
    <property type="protein sequence ID" value="KYC35696.1"/>
    <property type="molecule type" value="Genomic_DNA"/>
</dbReference>
<evidence type="ECO:0000313" key="5">
    <source>
        <dbReference type="EMBL" id="KYC38624.1"/>
    </source>
</evidence>
<dbReference type="EMBL" id="ANNX02000013">
    <property type="protein sequence ID" value="KYC43551.1"/>
    <property type="molecule type" value="Genomic_DNA"/>
</dbReference>
<evidence type="ECO:0000313" key="11">
    <source>
        <dbReference type="EMBL" id="KYC43450.1"/>
    </source>
</evidence>
<dbReference type="OrthoDB" id="464286at2"/>
<evidence type="ECO:0000313" key="4">
    <source>
        <dbReference type="EMBL" id="KYC35696.1"/>
    </source>
</evidence>
<dbReference type="EMBL" id="ANNX02000051">
    <property type="protein sequence ID" value="KYC35462.1"/>
    <property type="molecule type" value="Genomic_DNA"/>
</dbReference>
<sequence length="126" mass="14425">MPTKTDDIIARAELLQQAIATLQLQIQQIQASGEVAPEGCCVLRYQARGQKGTYWYYKLHAQMPIFPTQTPNKLSKYKHLGKAGSPAHIDAVMQVTRRMQIDTLKNTIHSLRQNWIDLYESLKDKK</sequence>
<gene>
    <name evidence="13" type="ORF">WA1_01890</name>
    <name evidence="1" type="ORF">WA1_06195</name>
    <name evidence="2" type="ORF">WA1_06450</name>
    <name evidence="3" type="ORF">WA1_06800</name>
    <name evidence="4" type="ORF">WA1_07775</name>
    <name evidence="12" type="ORF">WA1_10855</name>
    <name evidence="11" type="ORF">WA1_11495</name>
    <name evidence="10" type="ORF">WA1_12155</name>
    <name evidence="9" type="ORF">WA1_16920</name>
    <name evidence="8" type="ORF">WA1_26715</name>
    <name evidence="7" type="ORF">WA1_27225</name>
    <name evidence="6" type="ORF">WA1_33050</name>
    <name evidence="5" type="ORF">WA1_36200</name>
</gene>
<accession>A0A139WSQ0</accession>
<evidence type="ECO:0000313" key="2">
    <source>
        <dbReference type="EMBL" id="KYC35462.1"/>
    </source>
</evidence>
<organism evidence="2 14">
    <name type="scientific">Scytonema hofmannii PCC 7110</name>
    <dbReference type="NCBI Taxonomy" id="128403"/>
    <lineage>
        <taxon>Bacteria</taxon>
        <taxon>Bacillati</taxon>
        <taxon>Cyanobacteriota</taxon>
        <taxon>Cyanophyceae</taxon>
        <taxon>Nostocales</taxon>
        <taxon>Scytonemataceae</taxon>
        <taxon>Scytonema</taxon>
    </lineage>
</organism>
<evidence type="ECO:0000313" key="10">
    <source>
        <dbReference type="EMBL" id="KYC42869.1"/>
    </source>
</evidence>
<evidence type="ECO:0000313" key="14">
    <source>
        <dbReference type="Proteomes" id="UP000076925"/>
    </source>
</evidence>
<reference evidence="2" key="2">
    <citation type="submission" date="2016-02" db="EMBL/GenBank/DDBJ databases">
        <authorList>
            <person name="Wen L."/>
            <person name="He K."/>
            <person name="Yang H."/>
        </authorList>
    </citation>
    <scope>NUCLEOTIDE SEQUENCE</scope>
    <source>
        <strain evidence="2">PCC 7110</strain>
    </source>
</reference>
<dbReference type="EMBL" id="ANNX02000020">
    <property type="protein sequence ID" value="KYC41717.1"/>
    <property type="molecule type" value="Genomic_DNA"/>
</dbReference>
<dbReference type="EMBL" id="ANNX02000051">
    <property type="protein sequence ID" value="KYC35413.1"/>
    <property type="molecule type" value="Genomic_DNA"/>
</dbReference>
<dbReference type="AlphaFoldDB" id="A0A139WSQ0"/>
<dbReference type="RefSeq" id="WP_017750188.1">
    <property type="nucleotide sequence ID" value="NZ_KQ976354.1"/>
</dbReference>
<evidence type="ECO:0000313" key="3">
    <source>
        <dbReference type="EMBL" id="KYC35528.1"/>
    </source>
</evidence>
<protein>
    <submittedName>
        <fullName evidence="2">Uncharacterized protein</fullName>
    </submittedName>
</protein>
<reference evidence="2 14" key="1">
    <citation type="journal article" date="2013" name="Genome Biol. Evol.">
        <title>Genomes of Stigonematalean cyanobacteria (subsection V) and the evolution of oxygenic photosynthesis from prokaryotes to plastids.</title>
        <authorList>
            <person name="Dagan T."/>
            <person name="Roettger M."/>
            <person name="Stucken K."/>
            <person name="Landan G."/>
            <person name="Koch R."/>
            <person name="Major P."/>
            <person name="Gould S.B."/>
            <person name="Goremykin V.V."/>
            <person name="Rippka R."/>
            <person name="Tandeau de Marsac N."/>
            <person name="Gugger M."/>
            <person name="Lockhart P.J."/>
            <person name="Allen J.F."/>
            <person name="Brune I."/>
            <person name="Maus I."/>
            <person name="Puhler A."/>
            <person name="Martin W.F."/>
        </authorList>
    </citation>
    <scope>NUCLEOTIDE SEQUENCE [LARGE SCALE GENOMIC DNA]</scope>
    <source>
        <strain evidence="2 14">PCC 7110</strain>
    </source>
</reference>
<evidence type="ECO:0000313" key="7">
    <source>
        <dbReference type="EMBL" id="KYC40231.1"/>
    </source>
</evidence>
<dbReference type="EMBL" id="ANNX02000051">
    <property type="protein sequence ID" value="KYC35528.1"/>
    <property type="molecule type" value="Genomic_DNA"/>
</dbReference>
<name>A0A139WSQ0_9CYAN</name>
<dbReference type="EMBL" id="ANNX02000016">
    <property type="protein sequence ID" value="KYC42869.1"/>
    <property type="molecule type" value="Genomic_DNA"/>
</dbReference>
<dbReference type="Proteomes" id="UP000076925">
    <property type="component" value="Unassembled WGS sequence"/>
</dbReference>
<evidence type="ECO:0000313" key="13">
    <source>
        <dbReference type="EMBL" id="KYC43927.1"/>
    </source>
</evidence>
<dbReference type="EMBL" id="ANNX02000030">
    <property type="protein sequence ID" value="KYC40231.1"/>
    <property type="molecule type" value="Genomic_DNA"/>
</dbReference>
<evidence type="ECO:0000313" key="9">
    <source>
        <dbReference type="EMBL" id="KYC41717.1"/>
    </source>
</evidence>
<dbReference type="EMBL" id="ANNX02000036">
    <property type="protein sequence ID" value="KYC38847.1"/>
    <property type="molecule type" value="Genomic_DNA"/>
</dbReference>
<evidence type="ECO:0000313" key="8">
    <source>
        <dbReference type="EMBL" id="KYC40407.1"/>
    </source>
</evidence>
<proteinExistence type="predicted"/>
<dbReference type="EMBL" id="ANNX02000029">
    <property type="protein sequence ID" value="KYC40407.1"/>
    <property type="molecule type" value="Genomic_DNA"/>
</dbReference>
<comment type="caution">
    <text evidence="2">The sequence shown here is derived from an EMBL/GenBank/DDBJ whole genome shotgun (WGS) entry which is preliminary data.</text>
</comment>
<dbReference type="EMBL" id="ANNX02000040">
    <property type="protein sequence ID" value="KYC38624.1"/>
    <property type="molecule type" value="Genomic_DNA"/>
</dbReference>
<dbReference type="EMBL" id="ANNX02000012">
    <property type="protein sequence ID" value="KYC43927.1"/>
    <property type="molecule type" value="Genomic_DNA"/>
</dbReference>